<evidence type="ECO:0000313" key="3">
    <source>
        <dbReference type="EMBL" id="WNZ21403.1"/>
    </source>
</evidence>
<feature type="chain" id="PRO_5041693507" evidence="2">
    <location>
        <begin position="28"/>
        <end position="188"/>
    </location>
</feature>
<proteinExistence type="predicted"/>
<organism evidence="3">
    <name type="scientific">Leptolyngbya sp. NK1-12</name>
    <dbReference type="NCBI Taxonomy" id="2547451"/>
    <lineage>
        <taxon>Bacteria</taxon>
        <taxon>Bacillati</taxon>
        <taxon>Cyanobacteriota</taxon>
        <taxon>Cyanophyceae</taxon>
        <taxon>Leptolyngbyales</taxon>
        <taxon>Leptolyngbyaceae</taxon>
        <taxon>Leptolyngbya group</taxon>
        <taxon>Leptolyngbya</taxon>
    </lineage>
</organism>
<dbReference type="EMBL" id="CP053586">
    <property type="protein sequence ID" value="WNZ21403.1"/>
    <property type="molecule type" value="Genomic_DNA"/>
</dbReference>
<name>A0AA96WAF1_9CYAN</name>
<gene>
    <name evidence="3" type="ORF">HJG54_26465</name>
</gene>
<evidence type="ECO:0000256" key="2">
    <source>
        <dbReference type="SAM" id="SignalP"/>
    </source>
</evidence>
<feature type="compositionally biased region" description="Pro residues" evidence="1">
    <location>
        <begin position="156"/>
        <end position="182"/>
    </location>
</feature>
<dbReference type="AlphaFoldDB" id="A0AA96WAF1"/>
<dbReference type="RefSeq" id="WP_316432211.1">
    <property type="nucleotide sequence ID" value="NZ_CP053586.1"/>
</dbReference>
<feature type="region of interest" description="Disordered" evidence="1">
    <location>
        <begin position="147"/>
        <end position="188"/>
    </location>
</feature>
<reference evidence="3" key="1">
    <citation type="submission" date="2020-05" db="EMBL/GenBank/DDBJ databases">
        <authorList>
            <person name="Zhu T."/>
            <person name="Keshari N."/>
            <person name="Lu X."/>
        </authorList>
    </citation>
    <scope>NUCLEOTIDE SEQUENCE</scope>
    <source>
        <strain evidence="3">NK1-12</strain>
    </source>
</reference>
<keyword evidence="2" id="KW-0732">Signal</keyword>
<dbReference type="Pfam" id="PF07076">
    <property type="entry name" value="DUF1344"/>
    <property type="match status" value="1"/>
</dbReference>
<feature type="signal peptide" evidence="2">
    <location>
        <begin position="1"/>
        <end position="27"/>
    </location>
</feature>
<dbReference type="InterPro" id="IPR009780">
    <property type="entry name" value="DUF1344"/>
</dbReference>
<protein>
    <submittedName>
        <fullName evidence="3">Uncharacterized protein</fullName>
    </submittedName>
</protein>
<sequence length="188" mass="19828">MFFPNIRLLTGAASLIACLAAAYPSVARPLASQEDTLSNSQVTNSQVTPQDVAQLDVSQVNRPPEEGVPPRPTDSVRGTITSIQGDRVTIELENGETRTYSIAAENENRDGLEVGNQVVLTVARGFVLAVSNQVVEVEPAPVVIRREAPVQEPVARPAPAPPPAPAPRPAPAPAPAAQPAPQPVRGMW</sequence>
<evidence type="ECO:0000256" key="1">
    <source>
        <dbReference type="SAM" id="MobiDB-lite"/>
    </source>
</evidence>
<dbReference type="PROSITE" id="PS51257">
    <property type="entry name" value="PROKAR_LIPOPROTEIN"/>
    <property type="match status" value="1"/>
</dbReference>
<accession>A0AA96WAF1</accession>